<evidence type="ECO:0000313" key="1">
    <source>
        <dbReference type="EMBL" id="TNN25789.1"/>
    </source>
</evidence>
<evidence type="ECO:0000313" key="2">
    <source>
        <dbReference type="Proteomes" id="UP000314294"/>
    </source>
</evidence>
<dbReference type="AlphaFoldDB" id="A0A4Z2EAE5"/>
<organism evidence="1 2">
    <name type="scientific">Liparis tanakae</name>
    <name type="common">Tanaka's snailfish</name>
    <dbReference type="NCBI Taxonomy" id="230148"/>
    <lineage>
        <taxon>Eukaryota</taxon>
        <taxon>Metazoa</taxon>
        <taxon>Chordata</taxon>
        <taxon>Craniata</taxon>
        <taxon>Vertebrata</taxon>
        <taxon>Euteleostomi</taxon>
        <taxon>Actinopterygii</taxon>
        <taxon>Neopterygii</taxon>
        <taxon>Teleostei</taxon>
        <taxon>Neoteleostei</taxon>
        <taxon>Acanthomorphata</taxon>
        <taxon>Eupercaria</taxon>
        <taxon>Perciformes</taxon>
        <taxon>Cottioidei</taxon>
        <taxon>Cottales</taxon>
        <taxon>Liparidae</taxon>
        <taxon>Liparis</taxon>
    </lineage>
</organism>
<comment type="caution">
    <text evidence="1">The sequence shown here is derived from an EMBL/GenBank/DDBJ whole genome shotgun (WGS) entry which is preliminary data.</text>
</comment>
<gene>
    <name evidence="1" type="ORF">EYF80_064079</name>
</gene>
<dbReference type="EMBL" id="SRLO01011657">
    <property type="protein sequence ID" value="TNN25789.1"/>
    <property type="molecule type" value="Genomic_DNA"/>
</dbReference>
<sequence length="81" mass="9019">MHIYLRRDPSSAPPRWRRFSRVLQESLPPSAPSSFLLPPSSFRLRAFRAGHPDITATSPAFETGVLAVTFGACYCLALSER</sequence>
<keyword evidence="2" id="KW-1185">Reference proteome</keyword>
<accession>A0A4Z2EAE5</accession>
<proteinExistence type="predicted"/>
<name>A0A4Z2EAE5_9TELE</name>
<reference evidence="1 2" key="1">
    <citation type="submission" date="2019-03" db="EMBL/GenBank/DDBJ databases">
        <title>First draft genome of Liparis tanakae, snailfish: a comprehensive survey of snailfish specific genes.</title>
        <authorList>
            <person name="Kim W."/>
            <person name="Song I."/>
            <person name="Jeong J.-H."/>
            <person name="Kim D."/>
            <person name="Kim S."/>
            <person name="Ryu S."/>
            <person name="Song J.Y."/>
            <person name="Lee S.K."/>
        </authorList>
    </citation>
    <scope>NUCLEOTIDE SEQUENCE [LARGE SCALE GENOMIC DNA]</scope>
    <source>
        <tissue evidence="1">Muscle</tissue>
    </source>
</reference>
<protein>
    <submittedName>
        <fullName evidence="1">Uncharacterized protein</fullName>
    </submittedName>
</protein>
<dbReference type="Proteomes" id="UP000314294">
    <property type="component" value="Unassembled WGS sequence"/>
</dbReference>